<organism evidence="4 5">
    <name type="scientific">Arachidicoccus ginsenosidivorans</name>
    <dbReference type="NCBI Taxonomy" id="496057"/>
    <lineage>
        <taxon>Bacteria</taxon>
        <taxon>Pseudomonadati</taxon>
        <taxon>Bacteroidota</taxon>
        <taxon>Chitinophagia</taxon>
        <taxon>Chitinophagales</taxon>
        <taxon>Chitinophagaceae</taxon>
        <taxon>Arachidicoccus</taxon>
    </lineage>
</organism>
<dbReference type="InterPro" id="IPR012677">
    <property type="entry name" value="Nucleotide-bd_a/b_plait_sf"/>
</dbReference>
<dbReference type="Proteomes" id="UP000321291">
    <property type="component" value="Chromosome"/>
</dbReference>
<dbReference type="PROSITE" id="PS50102">
    <property type="entry name" value="RRM"/>
    <property type="match status" value="1"/>
</dbReference>
<name>A0A5B8VL73_9BACT</name>
<dbReference type="GO" id="GO:0003723">
    <property type="term" value="F:RNA binding"/>
    <property type="evidence" value="ECO:0007669"/>
    <property type="project" value="UniProtKB-KW"/>
</dbReference>
<reference evidence="4 5" key="1">
    <citation type="journal article" date="2017" name="Int. J. Syst. Evol. Microbiol.">
        <title>Arachidicoccus ginsenosidivorans sp. nov., with ginsenoside-converting activity isolated from ginseng cultivating soil.</title>
        <authorList>
            <person name="Siddiqi M.Z."/>
            <person name="Aslam Z."/>
            <person name="Im W.T."/>
        </authorList>
    </citation>
    <scope>NUCLEOTIDE SEQUENCE [LARGE SCALE GENOMIC DNA]</scope>
    <source>
        <strain evidence="4 5">Gsoil 809</strain>
    </source>
</reference>
<accession>A0A5B8VL73</accession>
<keyword evidence="1" id="KW-0694">RNA-binding</keyword>
<feature type="compositionally biased region" description="Basic and acidic residues" evidence="2">
    <location>
        <begin position="70"/>
        <end position="85"/>
    </location>
</feature>
<feature type="domain" description="RRM" evidence="3">
    <location>
        <begin position="1"/>
        <end position="79"/>
    </location>
</feature>
<evidence type="ECO:0000313" key="5">
    <source>
        <dbReference type="Proteomes" id="UP000321291"/>
    </source>
</evidence>
<dbReference type="SMART" id="SM00360">
    <property type="entry name" value="RRM"/>
    <property type="match status" value="1"/>
</dbReference>
<dbReference type="InterPro" id="IPR003954">
    <property type="entry name" value="RRM_euk-type"/>
</dbReference>
<dbReference type="PANTHER" id="PTHR48027">
    <property type="entry name" value="HETEROGENEOUS NUCLEAR RIBONUCLEOPROTEIN 87F-RELATED"/>
    <property type="match status" value="1"/>
</dbReference>
<evidence type="ECO:0000259" key="3">
    <source>
        <dbReference type="PROSITE" id="PS50102"/>
    </source>
</evidence>
<dbReference type="RefSeq" id="WP_146781765.1">
    <property type="nucleotide sequence ID" value="NZ_CP042434.1"/>
</dbReference>
<dbReference type="EMBL" id="CP042434">
    <property type="protein sequence ID" value="QEC72089.1"/>
    <property type="molecule type" value="Genomic_DNA"/>
</dbReference>
<dbReference type="SUPFAM" id="SSF54928">
    <property type="entry name" value="RNA-binding domain, RBD"/>
    <property type="match status" value="1"/>
</dbReference>
<sequence>MNIYVSNLSFQIDDDDLRGFFEEFGTVDSSKIVFDRETRKSRGFGFVEMPDDEAAKKAIESLDGGSVDGRPLRVSEAKPREERSKPSGSYAGKSRW</sequence>
<evidence type="ECO:0000256" key="1">
    <source>
        <dbReference type="ARBA" id="ARBA00022884"/>
    </source>
</evidence>
<dbReference type="InterPro" id="IPR000504">
    <property type="entry name" value="RRM_dom"/>
</dbReference>
<dbReference type="Gene3D" id="3.30.70.330">
    <property type="match status" value="1"/>
</dbReference>
<dbReference type="InterPro" id="IPR035979">
    <property type="entry name" value="RBD_domain_sf"/>
</dbReference>
<dbReference type="CDD" id="cd21608">
    <property type="entry name" value="RRM2_NsCP33_like"/>
    <property type="match status" value="1"/>
</dbReference>
<dbReference type="AlphaFoldDB" id="A0A5B8VL73"/>
<keyword evidence="5" id="KW-1185">Reference proteome</keyword>
<dbReference type="InterPro" id="IPR052462">
    <property type="entry name" value="SLIRP/GR-RBP-like"/>
</dbReference>
<dbReference type="SMART" id="SM00361">
    <property type="entry name" value="RRM_1"/>
    <property type="match status" value="1"/>
</dbReference>
<protein>
    <submittedName>
        <fullName evidence="4">RNA-binding protein</fullName>
    </submittedName>
</protein>
<evidence type="ECO:0000256" key="2">
    <source>
        <dbReference type="SAM" id="MobiDB-lite"/>
    </source>
</evidence>
<dbReference type="OrthoDB" id="9798855at2"/>
<dbReference type="Pfam" id="PF00076">
    <property type="entry name" value="RRM_1"/>
    <property type="match status" value="1"/>
</dbReference>
<proteinExistence type="predicted"/>
<dbReference type="KEGG" id="agi:FSB73_10805"/>
<feature type="region of interest" description="Disordered" evidence="2">
    <location>
        <begin position="59"/>
        <end position="96"/>
    </location>
</feature>
<dbReference type="InterPro" id="IPR048289">
    <property type="entry name" value="RRM2_NsCP33-like"/>
</dbReference>
<gene>
    <name evidence="4" type="ORF">FSB73_10805</name>
</gene>
<evidence type="ECO:0000313" key="4">
    <source>
        <dbReference type="EMBL" id="QEC72089.1"/>
    </source>
</evidence>